<dbReference type="PANTHER" id="PTHR43278">
    <property type="entry name" value="NAD(P)H-DEPENDENT FMN-CONTAINING OXIDOREDUCTASE YWQN-RELATED"/>
    <property type="match status" value="1"/>
</dbReference>
<evidence type="ECO:0000313" key="4">
    <source>
        <dbReference type="EMBL" id="NBE08411.1"/>
    </source>
</evidence>
<comment type="caution">
    <text evidence="4">The sequence shown here is derived from an EMBL/GenBank/DDBJ whole genome shotgun (WGS) entry which is preliminary data.</text>
</comment>
<dbReference type="Pfam" id="PF02525">
    <property type="entry name" value="Flavodoxin_2"/>
    <property type="match status" value="1"/>
</dbReference>
<dbReference type="InterPro" id="IPR051796">
    <property type="entry name" value="ISF_SsuE-like"/>
</dbReference>
<dbReference type="Proteomes" id="UP001517376">
    <property type="component" value="Unassembled WGS sequence"/>
</dbReference>
<dbReference type="Gene3D" id="3.40.50.360">
    <property type="match status" value="1"/>
</dbReference>
<evidence type="ECO:0000313" key="5">
    <source>
        <dbReference type="Proteomes" id="UP001517376"/>
    </source>
</evidence>
<proteinExistence type="predicted"/>
<dbReference type="InterPro" id="IPR029039">
    <property type="entry name" value="Flavoprotein-like_sf"/>
</dbReference>
<dbReference type="PANTHER" id="PTHR43278:SF4">
    <property type="entry name" value="NAD(P)H-DEPENDENT FMN-CONTAINING OXIDOREDUCTASE YWQN-RELATED"/>
    <property type="match status" value="1"/>
</dbReference>
<evidence type="ECO:0000256" key="2">
    <source>
        <dbReference type="ARBA" id="ARBA00022643"/>
    </source>
</evidence>
<organism evidence="4 5">
    <name type="scientific">Paragemmobacter ruber</name>
    <dbReference type="NCBI Taxonomy" id="1985673"/>
    <lineage>
        <taxon>Bacteria</taxon>
        <taxon>Pseudomonadati</taxon>
        <taxon>Pseudomonadota</taxon>
        <taxon>Alphaproteobacteria</taxon>
        <taxon>Rhodobacterales</taxon>
        <taxon>Paracoccaceae</taxon>
        <taxon>Paragemmobacter</taxon>
    </lineage>
</organism>
<evidence type="ECO:0000256" key="1">
    <source>
        <dbReference type="ARBA" id="ARBA00022630"/>
    </source>
</evidence>
<reference evidence="5" key="1">
    <citation type="submission" date="2020-01" db="EMBL/GenBank/DDBJ databases">
        <title>Sphingomonas sp. strain CSW-10.</title>
        <authorList>
            <person name="Chen W.-M."/>
        </authorList>
    </citation>
    <scope>NUCLEOTIDE SEQUENCE [LARGE SCALE GENOMIC DNA]</scope>
    <source>
        <strain evidence="5">CCP-1</strain>
    </source>
</reference>
<feature type="domain" description="Flavodoxin-like fold" evidence="3">
    <location>
        <begin position="4"/>
        <end position="172"/>
    </location>
</feature>
<gene>
    <name evidence="4" type="ORF">GU920_12765</name>
</gene>
<keyword evidence="1" id="KW-0285">Flavoprotein</keyword>
<keyword evidence="5" id="KW-1185">Reference proteome</keyword>
<dbReference type="InterPro" id="IPR003680">
    <property type="entry name" value="Flavodoxin_fold"/>
</dbReference>
<keyword evidence="2" id="KW-0288">FMN</keyword>
<protein>
    <submittedName>
        <fullName evidence="4">Flavodoxin</fullName>
    </submittedName>
</protein>
<dbReference type="EMBL" id="JAAATW010000003">
    <property type="protein sequence ID" value="NBE08411.1"/>
    <property type="molecule type" value="Genomic_DNA"/>
</dbReference>
<sequence>MERRFLFLTSSARPAGNSALLARVAAEGLPDRAQHWMDLTALQIPPYRDLRPGSALPEGPVAQVMAQMRQASDIVLVAPVYWYALPAPAKLLMDHWSGWLDAAETGFDAWARDKTVYLITARADPDPTVTAPVEAMVQRSIQWLGMRWGGALHGVGDAAGEVARDATAMAAARNFLRP</sequence>
<evidence type="ECO:0000259" key="3">
    <source>
        <dbReference type="Pfam" id="PF02525"/>
    </source>
</evidence>
<name>A0ABW9Y8L9_9RHOB</name>
<dbReference type="SUPFAM" id="SSF52218">
    <property type="entry name" value="Flavoproteins"/>
    <property type="match status" value="1"/>
</dbReference>
<dbReference type="RefSeq" id="WP_161767474.1">
    <property type="nucleotide sequence ID" value="NZ_JAAATW010000003.1"/>
</dbReference>
<accession>A0ABW9Y8L9</accession>